<dbReference type="Proteomes" id="UP000410492">
    <property type="component" value="Unassembled WGS sequence"/>
</dbReference>
<keyword evidence="5" id="KW-1185">Reference proteome</keyword>
<comment type="similarity">
    <text evidence="2">Belongs to the NRDE2 family.</text>
</comment>
<dbReference type="PANTHER" id="PTHR13471">
    <property type="entry name" value="TETRATRICOPEPTIDE-LIKE HELICAL"/>
    <property type="match status" value="1"/>
</dbReference>
<keyword evidence="3" id="KW-0539">Nucleus</keyword>
<organism evidence="4 5">
    <name type="scientific">Callosobruchus maculatus</name>
    <name type="common">Southern cowpea weevil</name>
    <name type="synonym">Pulse bruchid</name>
    <dbReference type="NCBI Taxonomy" id="64391"/>
    <lineage>
        <taxon>Eukaryota</taxon>
        <taxon>Metazoa</taxon>
        <taxon>Ecdysozoa</taxon>
        <taxon>Arthropoda</taxon>
        <taxon>Hexapoda</taxon>
        <taxon>Insecta</taxon>
        <taxon>Pterygota</taxon>
        <taxon>Neoptera</taxon>
        <taxon>Endopterygota</taxon>
        <taxon>Coleoptera</taxon>
        <taxon>Polyphaga</taxon>
        <taxon>Cucujiformia</taxon>
        <taxon>Chrysomeloidea</taxon>
        <taxon>Chrysomelidae</taxon>
        <taxon>Bruchinae</taxon>
        <taxon>Bruchini</taxon>
        <taxon>Callosobruchus</taxon>
    </lineage>
</organism>
<dbReference type="OrthoDB" id="297219at2759"/>
<dbReference type="GO" id="GO:1902369">
    <property type="term" value="P:negative regulation of RNA catabolic process"/>
    <property type="evidence" value="ECO:0007669"/>
    <property type="project" value="TreeGrafter"/>
</dbReference>
<evidence type="ECO:0000313" key="4">
    <source>
        <dbReference type="EMBL" id="VEN45994.1"/>
    </source>
</evidence>
<proteinExistence type="inferred from homology"/>
<dbReference type="InterPro" id="IPR013633">
    <property type="entry name" value="NRDE-2"/>
</dbReference>
<sequence>MLAKLGYWKMDDRYKKSHLKKNIKEFLKKENNRQNEVFYLEYALIEYELNNIDSCRNIINIALGMNNSQEFNFENWDETQANRCCLFKHLVYLALKSTPQETNHALQYLCEMVLCEKMHNVTPSVLKKVELQFHRATTTMLETEIKELQPVQHFQPDFFTDWLTCHAWFLYLYK</sequence>
<name>A0A653CF45_CALMS</name>
<gene>
    <name evidence="4" type="ORF">CALMAC_LOCUS8244</name>
</gene>
<evidence type="ECO:0000256" key="3">
    <source>
        <dbReference type="ARBA" id="ARBA00023242"/>
    </source>
</evidence>
<evidence type="ECO:0000256" key="2">
    <source>
        <dbReference type="ARBA" id="ARBA00009265"/>
    </source>
</evidence>
<feature type="non-terminal residue" evidence="4">
    <location>
        <position position="174"/>
    </location>
</feature>
<comment type="subcellular location">
    <subcellularLocation>
        <location evidence="1">Nucleus</location>
    </subcellularLocation>
</comment>
<dbReference type="PANTHER" id="PTHR13471:SF0">
    <property type="entry name" value="NUCLEAR EXOSOME REGULATOR NRDE2"/>
    <property type="match status" value="1"/>
</dbReference>
<evidence type="ECO:0000256" key="1">
    <source>
        <dbReference type="ARBA" id="ARBA00004123"/>
    </source>
</evidence>
<accession>A0A653CF45</accession>
<evidence type="ECO:0000313" key="5">
    <source>
        <dbReference type="Proteomes" id="UP000410492"/>
    </source>
</evidence>
<reference evidence="4 5" key="1">
    <citation type="submission" date="2019-01" db="EMBL/GenBank/DDBJ databases">
        <authorList>
            <person name="Sayadi A."/>
        </authorList>
    </citation>
    <scope>NUCLEOTIDE SEQUENCE [LARGE SCALE GENOMIC DNA]</scope>
</reference>
<dbReference type="AlphaFoldDB" id="A0A653CF45"/>
<dbReference type="GO" id="GO:0071013">
    <property type="term" value="C:catalytic step 2 spliceosome"/>
    <property type="evidence" value="ECO:0007669"/>
    <property type="project" value="TreeGrafter"/>
</dbReference>
<dbReference type="GO" id="GO:0031048">
    <property type="term" value="P:regulatory ncRNA-mediated heterochromatin formation"/>
    <property type="evidence" value="ECO:0007669"/>
    <property type="project" value="TreeGrafter"/>
</dbReference>
<protein>
    <submittedName>
        <fullName evidence="4">Uncharacterized protein</fullName>
    </submittedName>
</protein>
<dbReference type="EMBL" id="CAACVG010007543">
    <property type="protein sequence ID" value="VEN45994.1"/>
    <property type="molecule type" value="Genomic_DNA"/>
</dbReference>